<feature type="region of interest" description="Disordered" evidence="1">
    <location>
        <begin position="1"/>
        <end position="23"/>
    </location>
</feature>
<dbReference type="Gene3D" id="3.20.20.140">
    <property type="entry name" value="Metal-dependent hydrolases"/>
    <property type="match status" value="1"/>
</dbReference>
<evidence type="ECO:0008006" key="4">
    <source>
        <dbReference type="Google" id="ProtNLM"/>
    </source>
</evidence>
<reference evidence="2" key="1">
    <citation type="submission" date="2020-07" db="EMBL/GenBank/DDBJ databases">
        <title>Draft Genome Sequence of a Deep-Sea Yeast, Naganishia (Cryptococcus) liquefaciens strain N6.</title>
        <authorList>
            <person name="Han Y.W."/>
            <person name="Kajitani R."/>
            <person name="Morimoto H."/>
            <person name="Parhat M."/>
            <person name="Tsubouchi H."/>
            <person name="Bakenova O."/>
            <person name="Ogata M."/>
            <person name="Argunhan B."/>
            <person name="Aoki R."/>
            <person name="Kajiwara S."/>
            <person name="Itoh T."/>
            <person name="Iwasaki H."/>
        </authorList>
    </citation>
    <scope>NUCLEOTIDE SEQUENCE</scope>
    <source>
        <strain evidence="2">N6</strain>
    </source>
</reference>
<evidence type="ECO:0000313" key="3">
    <source>
        <dbReference type="Proteomes" id="UP000620104"/>
    </source>
</evidence>
<dbReference type="InterPro" id="IPR032466">
    <property type="entry name" value="Metal_Hydrolase"/>
</dbReference>
<protein>
    <recommendedName>
        <fullName evidence="4">Metallo-dependent hydrolase</fullName>
    </recommendedName>
</protein>
<dbReference type="InterPro" id="IPR053044">
    <property type="entry name" value="Metallo-hydrolase/TatD-type"/>
</dbReference>
<dbReference type="SUPFAM" id="SSF51556">
    <property type="entry name" value="Metallo-dependent hydrolases"/>
    <property type="match status" value="1"/>
</dbReference>
<accession>A0A8H3TXZ3</accession>
<dbReference type="Proteomes" id="UP000620104">
    <property type="component" value="Unassembled WGS sequence"/>
</dbReference>
<evidence type="ECO:0000256" key="1">
    <source>
        <dbReference type="SAM" id="MobiDB-lite"/>
    </source>
</evidence>
<dbReference type="EMBL" id="BLZA01000040">
    <property type="protein sequence ID" value="GHJ89270.1"/>
    <property type="molecule type" value="Genomic_DNA"/>
</dbReference>
<evidence type="ECO:0000313" key="2">
    <source>
        <dbReference type="EMBL" id="GHJ89270.1"/>
    </source>
</evidence>
<organism evidence="2 3">
    <name type="scientific">Naganishia liquefaciens</name>
    <dbReference type="NCBI Taxonomy" id="104408"/>
    <lineage>
        <taxon>Eukaryota</taxon>
        <taxon>Fungi</taxon>
        <taxon>Dikarya</taxon>
        <taxon>Basidiomycota</taxon>
        <taxon>Agaricomycotina</taxon>
        <taxon>Tremellomycetes</taxon>
        <taxon>Filobasidiales</taxon>
        <taxon>Filobasidiaceae</taxon>
        <taxon>Naganishia</taxon>
    </lineage>
</organism>
<dbReference type="PANTHER" id="PTHR47345:SF1">
    <property type="entry name" value="CUT9-INTERACTING PROTEIN SCN1"/>
    <property type="match status" value="1"/>
</dbReference>
<gene>
    <name evidence="2" type="ORF">NliqN6_5672</name>
</gene>
<keyword evidence="3" id="KW-1185">Reference proteome</keyword>
<dbReference type="AlphaFoldDB" id="A0A8H3TXZ3"/>
<dbReference type="OrthoDB" id="413993at2759"/>
<sequence>MCQDHSSSSKRRNLFAHEDEPPDWQTIDLPEPAVLKRLVDAHCHPTDLPFSEHQVKNVGLGGLSAMATRIHDQELVDAYGQEHGLHTGEGDWQNACSGVIACFGYHPWFCHLLSVDETDEPIDKYAHYASIFIPDNAKAEKSEQYQQILRDIVNRLPEPVRLKPLLEDMRHRIRKAQSNQQLVMIGEVGLDRSFRIPYPRKDAQGISSAYSGDPSLIREAENTIATAGEEEMAQKQAVMSPHKSLTPFTTSTAHQLRVLELQVEMAIEFGINVSLHSVKAQGETIKFLRDIKKKYGRRFEERVNVDLHSCGGWSVESWVSELRNVKSKHFQNLYTSPSLAISARTSVTPHLIRYSDPTRLLVESDTHLIDDTTRRTWAAAVWIAKCRGWKVEKTESDFQVPAVNELGVVARLEENWKAFMKMNNTKERQTHA</sequence>
<name>A0A8H3TXZ3_9TREE</name>
<comment type="caution">
    <text evidence="2">The sequence shown here is derived from an EMBL/GenBank/DDBJ whole genome shotgun (WGS) entry which is preliminary data.</text>
</comment>
<dbReference type="PANTHER" id="PTHR47345">
    <property type="entry name" value="CUT9-INTERACTING PROTEIN SCN1"/>
    <property type="match status" value="1"/>
</dbReference>
<proteinExistence type="predicted"/>